<proteinExistence type="predicted"/>
<accession>A0AC61N3W9</accession>
<dbReference type="Proteomes" id="UP000682782">
    <property type="component" value="Chromosome"/>
</dbReference>
<keyword evidence="2" id="KW-1185">Reference proteome</keyword>
<gene>
    <name evidence="1" type="ORF">JYE49_09820</name>
</gene>
<protein>
    <submittedName>
        <fullName evidence="1">Redoxin domain-containing protein</fullName>
    </submittedName>
</protein>
<evidence type="ECO:0000313" key="2">
    <source>
        <dbReference type="Proteomes" id="UP000682782"/>
    </source>
</evidence>
<reference evidence="1" key="1">
    <citation type="submission" date="2021-01" db="EMBL/GenBank/DDBJ databases">
        <title>Complete genome sequence of Clostridiales bacterium R-7.</title>
        <authorList>
            <person name="Mahoney-Kurpe S.C."/>
            <person name="Palevich N."/>
            <person name="Koike S."/>
            <person name="Moon C.D."/>
            <person name="Attwood G.T."/>
        </authorList>
    </citation>
    <scope>NUCLEOTIDE SEQUENCE</scope>
    <source>
        <strain evidence="1">R-7</strain>
    </source>
</reference>
<sequence>MKKLIILILTILVLCLGTASADTGMTLGEPFMNFTATDTEGNTFTLSEALKDHEAVLLNIWATWCGPCQGEFPDLEKAYQKYKDKVAFIALSYDDNDTIEKIAAFRDEYQLTFPMGRDEGSALYNYVAQYGVPTTVVIDRFGNAGFLRLGSFNTAEEVGNVLDRFLGDDYTETAVLTRIPKKGVTRAYPVSPARAMHIDNENVKKARFHLTNAVSDDYLMAYVVSEDTAHLRFDITAADDAADMMYYDDAKVERVDLPDILDAERNVFTYDQAMESPEGTHYLYGLYYNVGMEGDPDLMEFFLLQKEEYLEELADYLRTMEYEVSWEFVEDTPADKTEQKAYVLHVEDQDGNPVPGVAVNFCTDAACTMQQSDENGVITFDGEKANYHVQILKAPEGYSFDKGFELYTGDAYGEWVLHVGNDSLK</sequence>
<name>A0AC61N3W9_9FIRM</name>
<organism evidence="1 2">
    <name type="scientific">Aristaeella hokkaidonensis</name>
    <dbReference type="NCBI Taxonomy" id="3046382"/>
    <lineage>
        <taxon>Bacteria</taxon>
        <taxon>Bacillati</taxon>
        <taxon>Bacillota</taxon>
        <taxon>Clostridia</taxon>
        <taxon>Eubacteriales</taxon>
        <taxon>Aristaeellaceae</taxon>
        <taxon>Aristaeella</taxon>
    </lineage>
</organism>
<evidence type="ECO:0000313" key="1">
    <source>
        <dbReference type="EMBL" id="QUC66166.1"/>
    </source>
</evidence>
<dbReference type="EMBL" id="CP068393">
    <property type="protein sequence ID" value="QUC66166.1"/>
    <property type="molecule type" value="Genomic_DNA"/>
</dbReference>